<dbReference type="SUPFAM" id="SSF63418">
    <property type="entry name" value="MurE/MurF N-terminal domain"/>
    <property type="match status" value="1"/>
</dbReference>
<evidence type="ECO:0000256" key="6">
    <source>
        <dbReference type="ARBA" id="ARBA00022960"/>
    </source>
</evidence>
<dbReference type="InterPro" id="IPR000713">
    <property type="entry name" value="Mur_ligase_N"/>
</dbReference>
<dbReference type="InterPro" id="IPR036565">
    <property type="entry name" value="Mur-like_cat_sf"/>
</dbReference>
<dbReference type="InterPro" id="IPR051046">
    <property type="entry name" value="MurCDEF_CellWall_CoF430Synth"/>
</dbReference>
<keyword evidence="2 10" id="KW-0436">Ligase</keyword>
<proteinExistence type="inferred from homology"/>
<keyword evidence="1 10" id="KW-0963">Cytoplasm</keyword>
<feature type="domain" description="Mur ligase C-terminal" evidence="13">
    <location>
        <begin position="324"/>
        <end position="452"/>
    </location>
</feature>
<dbReference type="Proteomes" id="UP000095621">
    <property type="component" value="Unassembled WGS sequence"/>
</dbReference>
<evidence type="ECO:0000256" key="7">
    <source>
        <dbReference type="ARBA" id="ARBA00022984"/>
    </source>
</evidence>
<dbReference type="GO" id="GO:0008360">
    <property type="term" value="P:regulation of cell shape"/>
    <property type="evidence" value="ECO:0007669"/>
    <property type="project" value="UniProtKB-KW"/>
</dbReference>
<comment type="similarity">
    <text evidence="10">Belongs to the MurCDEF family. MurF subfamily.</text>
</comment>
<dbReference type="PANTHER" id="PTHR43024:SF1">
    <property type="entry name" value="UDP-N-ACETYLMURAMOYL-TRIPEPTIDE--D-ALANYL-D-ALANINE LIGASE"/>
    <property type="match status" value="1"/>
</dbReference>
<evidence type="ECO:0000256" key="10">
    <source>
        <dbReference type="HAMAP-Rule" id="MF_02019"/>
    </source>
</evidence>
<dbReference type="Gene3D" id="3.90.190.20">
    <property type="entry name" value="Mur ligase, C-terminal domain"/>
    <property type="match status" value="1"/>
</dbReference>
<keyword evidence="3 10" id="KW-0132">Cell division</keyword>
<dbReference type="Gene3D" id="3.40.1190.10">
    <property type="entry name" value="Mur-like, catalytic domain"/>
    <property type="match status" value="1"/>
</dbReference>
<dbReference type="RefSeq" id="WP_055216752.1">
    <property type="nucleotide sequence ID" value="NZ_CZBU01000008.1"/>
</dbReference>
<dbReference type="InterPro" id="IPR004101">
    <property type="entry name" value="Mur_ligase_C"/>
</dbReference>
<dbReference type="InterPro" id="IPR013221">
    <property type="entry name" value="Mur_ligase_cen"/>
</dbReference>
<comment type="function">
    <text evidence="10 11">Involved in cell wall formation. Catalyzes the final step in the synthesis of UDP-N-acetylmuramoyl-pentapeptide, the precursor of murein.</text>
</comment>
<keyword evidence="9 10" id="KW-0961">Cell wall biogenesis/degradation</keyword>
<keyword evidence="4 10" id="KW-0547">Nucleotide-binding</keyword>
<dbReference type="GO" id="GO:0071555">
    <property type="term" value="P:cell wall organization"/>
    <property type="evidence" value="ECO:0007669"/>
    <property type="project" value="UniProtKB-KW"/>
</dbReference>
<evidence type="ECO:0000256" key="8">
    <source>
        <dbReference type="ARBA" id="ARBA00023306"/>
    </source>
</evidence>
<dbReference type="EC" id="6.3.2.10" evidence="10 11"/>
<dbReference type="SUPFAM" id="SSF53244">
    <property type="entry name" value="MurD-like peptide ligases, peptide-binding domain"/>
    <property type="match status" value="1"/>
</dbReference>
<evidence type="ECO:0000256" key="4">
    <source>
        <dbReference type="ARBA" id="ARBA00022741"/>
    </source>
</evidence>
<sequence>MKGMTLRAMTQAVNGIYHGNGEDYDKEITAITIDSRKVAEGGLFIAIKGERSDGHDFIGQCFEKGAACVISEKELPDEERSYIQVESSLQALKDLALLYRNNLDVKVVGITGSVGKTSTKETISSVLSEKYRVLKTLGNFNNEIGLPLTVFRLTEDDEVAVLEMGISDFGEMDRLSKIAQPDICVITNIGFCHLENLGTRDGILKAKTEIFNHMNPDGIVIVNGDDDKLSTISQVHGKRPLVFGISNKDGVYADNIKSLGLDGTSFTIHGIKTSDNYSTFDLTVPVPGHHMVYNAMAAALVGSVLGLSSIEIERGVKNLKTIAGRNNIIKENGFTIIDDCYNANPVSMKASLDVLDTAIGRKVAILGSMFELGENEKQMHYDVGMYLGTKDIDVLITAGDLAAQIAAGTRAYIDTNYNAHGCEVHDFETRDDMLKCIGHILKTGDNILIKASHGMEFTKVVEAIKTINL</sequence>
<evidence type="ECO:0000313" key="16">
    <source>
        <dbReference type="Proteomes" id="UP000095621"/>
    </source>
</evidence>
<evidence type="ECO:0000256" key="11">
    <source>
        <dbReference type="RuleBase" id="RU004136"/>
    </source>
</evidence>
<keyword evidence="6 10" id="KW-0133">Cell shape</keyword>
<evidence type="ECO:0000259" key="13">
    <source>
        <dbReference type="Pfam" id="PF02875"/>
    </source>
</evidence>
<comment type="subcellular location">
    <subcellularLocation>
        <location evidence="10 11">Cytoplasm</location>
    </subcellularLocation>
</comment>
<protein>
    <recommendedName>
        <fullName evidence="10 11">UDP-N-acetylmuramoyl-tripeptide--D-alanyl-D-alanine ligase</fullName>
        <ecNumber evidence="10 11">6.3.2.10</ecNumber>
    </recommendedName>
    <alternativeName>
        <fullName evidence="10">D-alanyl-D-alanine-adding enzyme</fullName>
    </alternativeName>
</protein>
<dbReference type="OrthoDB" id="9801978at2"/>
<dbReference type="GO" id="GO:0051301">
    <property type="term" value="P:cell division"/>
    <property type="evidence" value="ECO:0007669"/>
    <property type="project" value="UniProtKB-KW"/>
</dbReference>
<evidence type="ECO:0000256" key="2">
    <source>
        <dbReference type="ARBA" id="ARBA00022598"/>
    </source>
</evidence>
<dbReference type="EMBL" id="CZBU01000008">
    <property type="protein sequence ID" value="CUQ79270.1"/>
    <property type="molecule type" value="Genomic_DNA"/>
</dbReference>
<evidence type="ECO:0000256" key="9">
    <source>
        <dbReference type="ARBA" id="ARBA00023316"/>
    </source>
</evidence>
<name>A0A174Z8M0_9FIRM</name>
<reference evidence="15 16" key="1">
    <citation type="submission" date="2015-09" db="EMBL/GenBank/DDBJ databases">
        <authorList>
            <consortium name="Pathogen Informatics"/>
        </authorList>
    </citation>
    <scope>NUCLEOTIDE SEQUENCE [LARGE SCALE GENOMIC DNA]</scope>
    <source>
        <strain evidence="15 16">2789STDY5834875</strain>
    </source>
</reference>
<feature type="domain" description="Mur ligase central" evidence="14">
    <location>
        <begin position="110"/>
        <end position="301"/>
    </location>
</feature>
<dbReference type="GO" id="GO:0005737">
    <property type="term" value="C:cytoplasm"/>
    <property type="evidence" value="ECO:0007669"/>
    <property type="project" value="UniProtKB-SubCell"/>
</dbReference>
<keyword evidence="7 10" id="KW-0573">Peptidoglycan synthesis</keyword>
<keyword evidence="5 10" id="KW-0067">ATP-binding</keyword>
<comment type="pathway">
    <text evidence="10 11">Cell wall biogenesis; peptidoglycan biosynthesis.</text>
</comment>
<dbReference type="SUPFAM" id="SSF53623">
    <property type="entry name" value="MurD-like peptide ligases, catalytic domain"/>
    <property type="match status" value="1"/>
</dbReference>
<organism evidence="15 16">
    <name type="scientific">Lachnospira eligens</name>
    <dbReference type="NCBI Taxonomy" id="39485"/>
    <lineage>
        <taxon>Bacteria</taxon>
        <taxon>Bacillati</taxon>
        <taxon>Bacillota</taxon>
        <taxon>Clostridia</taxon>
        <taxon>Lachnospirales</taxon>
        <taxon>Lachnospiraceae</taxon>
        <taxon>Lachnospira</taxon>
    </lineage>
</organism>
<dbReference type="Pfam" id="PF01225">
    <property type="entry name" value="Mur_ligase"/>
    <property type="match status" value="1"/>
</dbReference>
<dbReference type="GO" id="GO:0005524">
    <property type="term" value="F:ATP binding"/>
    <property type="evidence" value="ECO:0007669"/>
    <property type="project" value="UniProtKB-UniRule"/>
</dbReference>
<evidence type="ECO:0000259" key="12">
    <source>
        <dbReference type="Pfam" id="PF01225"/>
    </source>
</evidence>
<dbReference type="GO" id="GO:0047480">
    <property type="term" value="F:UDP-N-acetylmuramoyl-tripeptide-D-alanyl-D-alanine ligase activity"/>
    <property type="evidence" value="ECO:0007669"/>
    <property type="project" value="UniProtKB-UniRule"/>
</dbReference>
<accession>A0A174Z8M0</accession>
<evidence type="ECO:0000256" key="5">
    <source>
        <dbReference type="ARBA" id="ARBA00022840"/>
    </source>
</evidence>
<dbReference type="Pfam" id="PF08245">
    <property type="entry name" value="Mur_ligase_M"/>
    <property type="match status" value="1"/>
</dbReference>
<dbReference type="InterPro" id="IPR035911">
    <property type="entry name" value="MurE/MurF_N"/>
</dbReference>
<dbReference type="GO" id="GO:0009252">
    <property type="term" value="P:peptidoglycan biosynthetic process"/>
    <property type="evidence" value="ECO:0007669"/>
    <property type="project" value="UniProtKB-UniRule"/>
</dbReference>
<dbReference type="InterPro" id="IPR036615">
    <property type="entry name" value="Mur_ligase_C_dom_sf"/>
</dbReference>
<dbReference type="GO" id="GO:0008766">
    <property type="term" value="F:UDP-N-acetylmuramoylalanyl-D-glutamyl-2,6-diaminopimelate-D-alanyl-D-alanine ligase activity"/>
    <property type="evidence" value="ECO:0007669"/>
    <property type="project" value="RHEA"/>
</dbReference>
<dbReference type="InterPro" id="IPR005863">
    <property type="entry name" value="UDP-N-AcMur_synth"/>
</dbReference>
<evidence type="ECO:0000259" key="14">
    <source>
        <dbReference type="Pfam" id="PF08245"/>
    </source>
</evidence>
<dbReference type="UniPathway" id="UPA00219"/>
<evidence type="ECO:0000256" key="1">
    <source>
        <dbReference type="ARBA" id="ARBA00022490"/>
    </source>
</evidence>
<keyword evidence="8 10" id="KW-0131">Cell cycle</keyword>
<dbReference type="Gene3D" id="3.40.1390.10">
    <property type="entry name" value="MurE/MurF, N-terminal domain"/>
    <property type="match status" value="1"/>
</dbReference>
<evidence type="ECO:0000313" key="15">
    <source>
        <dbReference type="EMBL" id="CUQ79270.1"/>
    </source>
</evidence>
<evidence type="ECO:0000256" key="3">
    <source>
        <dbReference type="ARBA" id="ARBA00022618"/>
    </source>
</evidence>
<dbReference type="Pfam" id="PF02875">
    <property type="entry name" value="Mur_ligase_C"/>
    <property type="match status" value="1"/>
</dbReference>
<dbReference type="HAMAP" id="MF_02019">
    <property type="entry name" value="MurF"/>
    <property type="match status" value="1"/>
</dbReference>
<feature type="domain" description="Mur ligase N-terminal catalytic" evidence="12">
    <location>
        <begin position="27"/>
        <end position="99"/>
    </location>
</feature>
<dbReference type="PANTHER" id="PTHR43024">
    <property type="entry name" value="UDP-N-ACETYLMURAMOYL-TRIPEPTIDE--D-ALANYL-D-ALANINE LIGASE"/>
    <property type="match status" value="1"/>
</dbReference>
<dbReference type="AlphaFoldDB" id="A0A174Z8M0"/>
<feature type="binding site" evidence="10">
    <location>
        <begin position="112"/>
        <end position="118"/>
    </location>
    <ligand>
        <name>ATP</name>
        <dbReference type="ChEBI" id="CHEBI:30616"/>
    </ligand>
</feature>
<gene>
    <name evidence="10 15" type="primary">murF</name>
    <name evidence="15" type="ORF">ERS852490_02934</name>
</gene>
<comment type="catalytic activity">
    <reaction evidence="10 11">
        <text>D-alanyl-D-alanine + UDP-N-acetyl-alpha-D-muramoyl-L-alanyl-gamma-D-glutamyl-meso-2,6-diaminopimelate + ATP = UDP-N-acetyl-alpha-D-muramoyl-L-alanyl-gamma-D-glutamyl-meso-2,6-diaminopimeloyl-D-alanyl-D-alanine + ADP + phosphate + H(+)</text>
        <dbReference type="Rhea" id="RHEA:28374"/>
        <dbReference type="ChEBI" id="CHEBI:15378"/>
        <dbReference type="ChEBI" id="CHEBI:30616"/>
        <dbReference type="ChEBI" id="CHEBI:43474"/>
        <dbReference type="ChEBI" id="CHEBI:57822"/>
        <dbReference type="ChEBI" id="CHEBI:61386"/>
        <dbReference type="ChEBI" id="CHEBI:83905"/>
        <dbReference type="ChEBI" id="CHEBI:456216"/>
        <dbReference type="EC" id="6.3.2.10"/>
    </reaction>
</comment>
<dbReference type="NCBIfam" id="TIGR01143">
    <property type="entry name" value="murF"/>
    <property type="match status" value="1"/>
</dbReference>